<name>A0A6N3WZ97_9SYNE</name>
<evidence type="ECO:0000313" key="2">
    <source>
        <dbReference type="EMBL" id="KKZ12388.1"/>
    </source>
</evidence>
<gene>
    <name evidence="2" type="ORF">TH68_07590</name>
</gene>
<accession>A0A6N3WZ97</accession>
<comment type="caution">
    <text evidence="2">The sequence shown here is derived from an EMBL/GenBank/DDBJ whole genome shotgun (WGS) entry which is preliminary data.</text>
</comment>
<dbReference type="AlphaFoldDB" id="A0A6N3WZ97"/>
<evidence type="ECO:0000256" key="1">
    <source>
        <dbReference type="SAM" id="MobiDB-lite"/>
    </source>
</evidence>
<reference evidence="2 3" key="1">
    <citation type="submission" date="2015-01" db="EMBL/GenBank/DDBJ databases">
        <title>Lifestyle Evolution in Cyanobacterial Symbionts of Sponges.</title>
        <authorList>
            <person name="Burgsdorf I."/>
            <person name="Slaby B.M."/>
            <person name="Handley K.M."/>
            <person name="Haber M."/>
            <person name="Blom J."/>
            <person name="Marshall C.W."/>
            <person name="Gilbert J.A."/>
            <person name="Hentschel U."/>
            <person name="Steindler L."/>
        </authorList>
    </citation>
    <scope>NUCLEOTIDE SEQUENCE [LARGE SCALE GENOMIC DNA]</scope>
    <source>
        <strain evidence="2">142</strain>
    </source>
</reference>
<dbReference type="EMBL" id="JXUO01000250">
    <property type="protein sequence ID" value="KKZ12388.1"/>
    <property type="molecule type" value="Genomic_DNA"/>
</dbReference>
<protein>
    <submittedName>
        <fullName evidence="2">Uncharacterized protein</fullName>
    </submittedName>
</protein>
<evidence type="ECO:0000313" key="3">
    <source>
        <dbReference type="Proteomes" id="UP000035054"/>
    </source>
</evidence>
<sequence>MAPGGGSIHLAASSLKFFQGVDWLRNTGQFFPGRGKDLPGFVAINVGSRSAPLISAVTHHHDPSPHPPIRTMARPGHSALEW</sequence>
<organism evidence="2 3">
    <name type="scientific">Candidatus Synechococcus spongiarum 142</name>
    <dbReference type="NCBI Taxonomy" id="1608213"/>
    <lineage>
        <taxon>Bacteria</taxon>
        <taxon>Bacillati</taxon>
        <taxon>Cyanobacteriota</taxon>
        <taxon>Cyanophyceae</taxon>
        <taxon>Synechococcales</taxon>
        <taxon>Synechococcaceae</taxon>
        <taxon>Synechococcus</taxon>
    </lineage>
</organism>
<proteinExistence type="predicted"/>
<feature type="region of interest" description="Disordered" evidence="1">
    <location>
        <begin position="58"/>
        <end position="82"/>
    </location>
</feature>
<dbReference type="Proteomes" id="UP000035054">
    <property type="component" value="Unassembled WGS sequence"/>
</dbReference>